<keyword evidence="1" id="KW-0472">Membrane</keyword>
<dbReference type="Proteomes" id="UP000642829">
    <property type="component" value="Unassembled WGS sequence"/>
</dbReference>
<feature type="transmembrane region" description="Helical" evidence="1">
    <location>
        <begin position="103"/>
        <end position="122"/>
    </location>
</feature>
<accession>A0A8J3GF33</accession>
<evidence type="ECO:0000313" key="3">
    <source>
        <dbReference type="Proteomes" id="UP000642829"/>
    </source>
</evidence>
<evidence type="ECO:0000313" key="2">
    <source>
        <dbReference type="EMBL" id="GHC08223.1"/>
    </source>
</evidence>
<keyword evidence="1" id="KW-0812">Transmembrane</keyword>
<keyword evidence="3" id="KW-1185">Reference proteome</keyword>
<name>A0A8J3GF33_9BACT</name>
<protein>
    <submittedName>
        <fullName evidence="2">Uncharacterized protein</fullName>
    </submittedName>
</protein>
<organism evidence="2 3">
    <name type="scientific">Cerasicoccus arenae</name>
    <dbReference type="NCBI Taxonomy" id="424488"/>
    <lineage>
        <taxon>Bacteria</taxon>
        <taxon>Pseudomonadati</taxon>
        <taxon>Verrucomicrobiota</taxon>
        <taxon>Opitutia</taxon>
        <taxon>Puniceicoccales</taxon>
        <taxon>Cerasicoccaceae</taxon>
        <taxon>Cerasicoccus</taxon>
    </lineage>
</organism>
<feature type="transmembrane region" description="Helical" evidence="1">
    <location>
        <begin position="129"/>
        <end position="150"/>
    </location>
</feature>
<dbReference type="EMBL" id="BMXG01000019">
    <property type="protein sequence ID" value="GHC08223.1"/>
    <property type="molecule type" value="Genomic_DNA"/>
</dbReference>
<feature type="transmembrane region" description="Helical" evidence="1">
    <location>
        <begin position="41"/>
        <end position="60"/>
    </location>
</feature>
<gene>
    <name evidence="2" type="ORF">GCM10007047_26830</name>
</gene>
<dbReference type="AlphaFoldDB" id="A0A8J3GF33"/>
<evidence type="ECO:0000256" key="1">
    <source>
        <dbReference type="SAM" id="Phobius"/>
    </source>
</evidence>
<sequence length="165" mass="18305">MKHIAIIWGLGGVFLFIGSAVVRLTPHAVEAVSGGLTTLQWIVAIIWALFMLVAEGYRGFQKQFSPRVVARSKYLSENPKPLHVLFAPFFCMAYFHATKKRKIVTWCLTLGIVGLIVIVRQLSQPWRGIIDIGVVLGLAYGLLWIAIYAVQCFTGGKFDVDPEVA</sequence>
<keyword evidence="1" id="KW-1133">Transmembrane helix</keyword>
<dbReference type="RefSeq" id="WP_189516076.1">
    <property type="nucleotide sequence ID" value="NZ_BMXG01000019.1"/>
</dbReference>
<proteinExistence type="predicted"/>
<comment type="caution">
    <text evidence="2">The sequence shown here is derived from an EMBL/GenBank/DDBJ whole genome shotgun (WGS) entry which is preliminary data.</text>
</comment>
<reference evidence="2" key="2">
    <citation type="submission" date="2020-09" db="EMBL/GenBank/DDBJ databases">
        <authorList>
            <person name="Sun Q."/>
            <person name="Kim S."/>
        </authorList>
    </citation>
    <scope>NUCLEOTIDE SEQUENCE</scope>
    <source>
        <strain evidence="2">KCTC 12870</strain>
    </source>
</reference>
<reference evidence="2" key="1">
    <citation type="journal article" date="2014" name="Int. J. Syst. Evol. Microbiol.">
        <title>Complete genome sequence of Corynebacterium casei LMG S-19264T (=DSM 44701T), isolated from a smear-ripened cheese.</title>
        <authorList>
            <consortium name="US DOE Joint Genome Institute (JGI-PGF)"/>
            <person name="Walter F."/>
            <person name="Albersmeier A."/>
            <person name="Kalinowski J."/>
            <person name="Ruckert C."/>
        </authorList>
    </citation>
    <scope>NUCLEOTIDE SEQUENCE</scope>
    <source>
        <strain evidence="2">KCTC 12870</strain>
    </source>
</reference>